<feature type="region of interest" description="Disordered" evidence="1">
    <location>
        <begin position="316"/>
        <end position="346"/>
    </location>
</feature>
<feature type="compositionally biased region" description="Basic and acidic residues" evidence="1">
    <location>
        <begin position="248"/>
        <end position="258"/>
    </location>
</feature>
<evidence type="ECO:0000313" key="3">
    <source>
        <dbReference type="EMBL" id="CAL1531555.1"/>
    </source>
</evidence>
<evidence type="ECO:0000256" key="1">
    <source>
        <dbReference type="SAM" id="MobiDB-lite"/>
    </source>
</evidence>
<keyword evidence="4" id="KW-1185">Reference proteome</keyword>
<dbReference type="AlphaFoldDB" id="A0AAV2HCT6"/>
<protein>
    <submittedName>
        <fullName evidence="3">Uncharacterized protein</fullName>
    </submittedName>
</protein>
<organism evidence="3 4">
    <name type="scientific">Lymnaea stagnalis</name>
    <name type="common">Great pond snail</name>
    <name type="synonym">Helix stagnalis</name>
    <dbReference type="NCBI Taxonomy" id="6523"/>
    <lineage>
        <taxon>Eukaryota</taxon>
        <taxon>Metazoa</taxon>
        <taxon>Spiralia</taxon>
        <taxon>Lophotrochozoa</taxon>
        <taxon>Mollusca</taxon>
        <taxon>Gastropoda</taxon>
        <taxon>Heterobranchia</taxon>
        <taxon>Euthyneura</taxon>
        <taxon>Panpulmonata</taxon>
        <taxon>Hygrophila</taxon>
        <taxon>Lymnaeoidea</taxon>
        <taxon>Lymnaeidae</taxon>
        <taxon>Lymnaea</taxon>
    </lineage>
</organism>
<feature type="transmembrane region" description="Helical" evidence="2">
    <location>
        <begin position="204"/>
        <end position="226"/>
    </location>
</feature>
<name>A0AAV2HCT6_LYMST</name>
<keyword evidence="2" id="KW-1133">Transmembrane helix</keyword>
<sequence length="346" mass="38178">MTIFADLQFSMLRILAVRVLFFLGVCVAAFVDSVGLKDSGGFTVSRFPALNHFALQCNGSNLPSDVRSVQHISLERHSLKGGTAPKIIASLSSVDGVRLENSHGSANVYVSGKFDVDNIQSTSLTVLLADGILDADVTYGCKISYIKRGGMLEIAERLLNVSFTDLQSLYKVQTADVTKSSHQLQHRVAQSTFSEVKEGWGTPMILLLTMAILLFVLLIICILLIIDRYRDHCRSKKRVDRLARKKGGSKEKEKEPEPRPLPSPPSWTYPEVIGAPLPRSPYNRLRFASVGRNLRDDTGYDSDASMNYCKPFDDLGEATTQEKPPFQTFGKQSSPIYATTPTIISA</sequence>
<dbReference type="EMBL" id="CAXITT010000093">
    <property type="protein sequence ID" value="CAL1531555.1"/>
    <property type="molecule type" value="Genomic_DNA"/>
</dbReference>
<reference evidence="3 4" key="1">
    <citation type="submission" date="2024-04" db="EMBL/GenBank/DDBJ databases">
        <authorList>
            <consortium name="Genoscope - CEA"/>
            <person name="William W."/>
        </authorList>
    </citation>
    <scope>NUCLEOTIDE SEQUENCE [LARGE SCALE GENOMIC DNA]</scope>
</reference>
<feature type="region of interest" description="Disordered" evidence="1">
    <location>
        <begin position="240"/>
        <end position="270"/>
    </location>
</feature>
<feature type="compositionally biased region" description="Polar residues" evidence="1">
    <location>
        <begin position="329"/>
        <end position="346"/>
    </location>
</feature>
<accession>A0AAV2HCT6</accession>
<proteinExistence type="predicted"/>
<evidence type="ECO:0000256" key="2">
    <source>
        <dbReference type="SAM" id="Phobius"/>
    </source>
</evidence>
<feature type="transmembrane region" description="Helical" evidence="2">
    <location>
        <begin position="12"/>
        <end position="31"/>
    </location>
</feature>
<dbReference type="Proteomes" id="UP001497497">
    <property type="component" value="Unassembled WGS sequence"/>
</dbReference>
<gene>
    <name evidence="3" type="ORF">GSLYS_00005650001</name>
</gene>
<evidence type="ECO:0000313" key="4">
    <source>
        <dbReference type="Proteomes" id="UP001497497"/>
    </source>
</evidence>
<keyword evidence="2" id="KW-0472">Membrane</keyword>
<keyword evidence="2" id="KW-0812">Transmembrane</keyword>
<comment type="caution">
    <text evidence="3">The sequence shown here is derived from an EMBL/GenBank/DDBJ whole genome shotgun (WGS) entry which is preliminary data.</text>
</comment>